<comment type="caution">
    <text evidence="1">The sequence shown here is derived from an EMBL/GenBank/DDBJ whole genome shotgun (WGS) entry which is preliminary data.</text>
</comment>
<evidence type="ECO:0000313" key="1">
    <source>
        <dbReference type="EMBL" id="GFY35665.1"/>
    </source>
</evidence>
<accession>A0A8X6WJ19</accession>
<dbReference type="AlphaFoldDB" id="A0A8X6WJ19"/>
<protein>
    <submittedName>
        <fullName evidence="1">HTH_Tnp_Tc3_2 domain-containing protein</fullName>
    </submittedName>
</protein>
<sequence length="94" mass="10954">MSRNDEAIRRYWQEWTDSDRFQPHDGSGGTRATADQEDKLIVISAVTQPDSSLSTIRCVNRTRVSAMTIHRWPIEQNLRSYRHLRHLLLPPAHC</sequence>
<name>A0A8X6WJ19_TRICX</name>
<proteinExistence type="predicted"/>
<evidence type="ECO:0000313" key="2">
    <source>
        <dbReference type="Proteomes" id="UP000887159"/>
    </source>
</evidence>
<keyword evidence="2" id="KW-1185">Reference proteome</keyword>
<organism evidence="1 2">
    <name type="scientific">Trichonephila clavipes</name>
    <name type="common">Golden silk orbweaver</name>
    <name type="synonym">Nephila clavipes</name>
    <dbReference type="NCBI Taxonomy" id="2585209"/>
    <lineage>
        <taxon>Eukaryota</taxon>
        <taxon>Metazoa</taxon>
        <taxon>Ecdysozoa</taxon>
        <taxon>Arthropoda</taxon>
        <taxon>Chelicerata</taxon>
        <taxon>Arachnida</taxon>
        <taxon>Araneae</taxon>
        <taxon>Araneomorphae</taxon>
        <taxon>Entelegynae</taxon>
        <taxon>Araneoidea</taxon>
        <taxon>Nephilidae</taxon>
        <taxon>Trichonephila</taxon>
    </lineage>
</organism>
<gene>
    <name evidence="1" type="primary">X975_07143</name>
    <name evidence="1" type="ORF">TNCV_2619571</name>
</gene>
<reference evidence="1" key="1">
    <citation type="submission" date="2020-08" db="EMBL/GenBank/DDBJ databases">
        <title>Multicomponent nature underlies the extraordinary mechanical properties of spider dragline silk.</title>
        <authorList>
            <person name="Kono N."/>
            <person name="Nakamura H."/>
            <person name="Mori M."/>
            <person name="Yoshida Y."/>
            <person name="Ohtoshi R."/>
            <person name="Malay A.D."/>
            <person name="Moran D.A.P."/>
            <person name="Tomita M."/>
            <person name="Numata K."/>
            <person name="Arakawa K."/>
        </authorList>
    </citation>
    <scope>NUCLEOTIDE SEQUENCE</scope>
</reference>
<dbReference type="EMBL" id="BMAU01021433">
    <property type="protein sequence ID" value="GFY35665.1"/>
    <property type="molecule type" value="Genomic_DNA"/>
</dbReference>
<dbReference type="Proteomes" id="UP000887159">
    <property type="component" value="Unassembled WGS sequence"/>
</dbReference>